<feature type="domain" description="OmpA-like" evidence="11">
    <location>
        <begin position="224"/>
        <end position="339"/>
    </location>
</feature>
<evidence type="ECO:0000256" key="7">
    <source>
        <dbReference type="ARBA" id="ARBA00023114"/>
    </source>
</evidence>
<keyword evidence="3" id="KW-1134">Transmembrane beta strand</keyword>
<reference evidence="12" key="1">
    <citation type="submission" date="2009-10" db="EMBL/GenBank/DDBJ databases">
        <title>Diversity of trophic interactions inside an arsenic-rich microbial ecosystem.</title>
        <authorList>
            <person name="Bertin P.N."/>
            <person name="Heinrich-Salmeron A."/>
            <person name="Pelletier E."/>
            <person name="Goulhen-Chollet F."/>
            <person name="Arsene-Ploetze F."/>
            <person name="Gallien S."/>
            <person name="Calteau A."/>
            <person name="Vallenet D."/>
            <person name="Casiot C."/>
            <person name="Chane-Woon-Ming B."/>
            <person name="Giloteaux L."/>
            <person name="Barakat M."/>
            <person name="Bonnefoy V."/>
            <person name="Bruneel O."/>
            <person name="Chandler M."/>
            <person name="Cleiss J."/>
            <person name="Duran R."/>
            <person name="Elbaz-Poulichet F."/>
            <person name="Fonknechten N."/>
            <person name="Lauga B."/>
            <person name="Mornico D."/>
            <person name="Ortet P."/>
            <person name="Schaeffer C."/>
            <person name="Siguier P."/>
            <person name="Alexander Thil Smith A."/>
            <person name="Van Dorsselaer A."/>
            <person name="Weissenbach J."/>
            <person name="Medigue C."/>
            <person name="Le Paslier D."/>
        </authorList>
    </citation>
    <scope>NUCLEOTIDE SEQUENCE</scope>
</reference>
<keyword evidence="9" id="KW-0998">Cell outer membrane</keyword>
<dbReference type="Gene3D" id="2.40.160.20">
    <property type="match status" value="1"/>
</dbReference>
<dbReference type="GO" id="GO:0006811">
    <property type="term" value="P:monoatomic ion transport"/>
    <property type="evidence" value="ECO:0007669"/>
    <property type="project" value="UniProtKB-KW"/>
</dbReference>
<dbReference type="InterPro" id="IPR011250">
    <property type="entry name" value="OMP/PagP_B-barrel"/>
</dbReference>
<evidence type="ECO:0000256" key="5">
    <source>
        <dbReference type="ARBA" id="ARBA00022729"/>
    </source>
</evidence>
<dbReference type="InterPro" id="IPR036737">
    <property type="entry name" value="OmpA-like_sf"/>
</dbReference>
<evidence type="ECO:0000256" key="9">
    <source>
        <dbReference type="ARBA" id="ARBA00023237"/>
    </source>
</evidence>
<evidence type="ECO:0000256" key="10">
    <source>
        <dbReference type="SAM" id="MobiDB-lite"/>
    </source>
</evidence>
<organism evidence="12">
    <name type="scientific">mine drainage metagenome</name>
    <dbReference type="NCBI Taxonomy" id="410659"/>
    <lineage>
        <taxon>unclassified sequences</taxon>
        <taxon>metagenomes</taxon>
        <taxon>ecological metagenomes</taxon>
    </lineage>
</organism>
<keyword evidence="4" id="KW-0812">Transmembrane</keyword>
<keyword evidence="2" id="KW-0813">Transport</keyword>
<evidence type="ECO:0000256" key="1">
    <source>
        <dbReference type="ARBA" id="ARBA00004571"/>
    </source>
</evidence>
<dbReference type="SUPFAM" id="SSF56925">
    <property type="entry name" value="OMPA-like"/>
    <property type="match status" value="1"/>
</dbReference>
<accession>E6QPU7</accession>
<dbReference type="GO" id="GO:0046930">
    <property type="term" value="C:pore complex"/>
    <property type="evidence" value="ECO:0007669"/>
    <property type="project" value="UniProtKB-KW"/>
</dbReference>
<dbReference type="SUPFAM" id="SSF103088">
    <property type="entry name" value="OmpA-like"/>
    <property type="match status" value="1"/>
</dbReference>
<evidence type="ECO:0000256" key="2">
    <source>
        <dbReference type="ARBA" id="ARBA00022448"/>
    </source>
</evidence>
<dbReference type="AlphaFoldDB" id="E6QPU7"/>
<keyword evidence="5" id="KW-0732">Signal</keyword>
<dbReference type="GO" id="GO:0009279">
    <property type="term" value="C:cell outer membrane"/>
    <property type="evidence" value="ECO:0007669"/>
    <property type="project" value="UniProtKB-SubCell"/>
</dbReference>
<evidence type="ECO:0000259" key="11">
    <source>
        <dbReference type="PROSITE" id="PS51123"/>
    </source>
</evidence>
<dbReference type="InterPro" id="IPR050330">
    <property type="entry name" value="Bact_OuterMem_StrucFunc"/>
</dbReference>
<dbReference type="Pfam" id="PF13505">
    <property type="entry name" value="OMP_b-brl"/>
    <property type="match status" value="1"/>
</dbReference>
<protein>
    <submittedName>
        <fullName evidence="12">Putative outer membrane protein OmpA (Modular protein)</fullName>
    </submittedName>
</protein>
<proteinExistence type="predicted"/>
<dbReference type="PROSITE" id="PS51123">
    <property type="entry name" value="OMPA_2"/>
    <property type="match status" value="1"/>
</dbReference>
<dbReference type="GO" id="GO:0015288">
    <property type="term" value="F:porin activity"/>
    <property type="evidence" value="ECO:0007669"/>
    <property type="project" value="UniProtKB-KW"/>
</dbReference>
<evidence type="ECO:0000256" key="6">
    <source>
        <dbReference type="ARBA" id="ARBA00023065"/>
    </source>
</evidence>
<gene>
    <name evidence="12" type="ORF">CARN7_2940</name>
</gene>
<dbReference type="InterPro" id="IPR006665">
    <property type="entry name" value="OmpA-like"/>
</dbReference>
<evidence type="ECO:0000313" key="12">
    <source>
        <dbReference type="EMBL" id="CBI09268.1"/>
    </source>
</evidence>
<feature type="region of interest" description="Disordered" evidence="10">
    <location>
        <begin position="308"/>
        <end position="339"/>
    </location>
</feature>
<name>E6QPU7_9ZZZZ</name>
<feature type="compositionally biased region" description="Basic and acidic residues" evidence="10">
    <location>
        <begin position="328"/>
        <end position="339"/>
    </location>
</feature>
<evidence type="ECO:0000256" key="8">
    <source>
        <dbReference type="ARBA" id="ARBA00023136"/>
    </source>
</evidence>
<comment type="subcellular location">
    <subcellularLocation>
        <location evidence="1">Cell outer membrane</location>
        <topology evidence="1">Multi-pass membrane protein</topology>
    </subcellularLocation>
</comment>
<keyword evidence="6" id="KW-0406">Ion transport</keyword>
<keyword evidence="7" id="KW-0626">Porin</keyword>
<dbReference type="CDD" id="cd07185">
    <property type="entry name" value="OmpA_C-like"/>
    <property type="match status" value="1"/>
</dbReference>
<dbReference type="PANTHER" id="PTHR30329">
    <property type="entry name" value="STATOR ELEMENT OF FLAGELLAR MOTOR COMPLEX"/>
    <property type="match status" value="1"/>
</dbReference>
<sequence>MSRTLLKLFTLSGLLIAGSAFADSSTEPLDTRIYFAPSVTVNALDNNWHAGNGMGFDVGVGKALSEHWNVELNTDYTGSQFSSGSNSLTTNDTSLDAMYFFNRNPSFSPFVEAGAGALYASGSANSGTYAEGNVGIGFMHWINDIAIRADIRDRFASSVSSNVAVPNAPGSFQPNDWIARVGLIIPLGSKPEPARAPEPAPVAAAPVEAPAPAPVTEVVEIVRPAAHTKLVLDGAHFNFDKSTLRPEGKGKLDEDAKMLNAYPDIHVKISGYTDSIGTAKYNLKLSKARAATVMNYLKSKGIAADRMSEEGYGESNPVASNKTAAGRAENRRVEIETLN</sequence>
<dbReference type="InterPro" id="IPR006664">
    <property type="entry name" value="OMP_bac"/>
</dbReference>
<dbReference type="PRINTS" id="PR01021">
    <property type="entry name" value="OMPADOMAIN"/>
</dbReference>
<evidence type="ECO:0000256" key="3">
    <source>
        <dbReference type="ARBA" id="ARBA00022452"/>
    </source>
</evidence>
<dbReference type="InterPro" id="IPR027385">
    <property type="entry name" value="Beta-barrel_OMP"/>
</dbReference>
<evidence type="ECO:0000256" key="4">
    <source>
        <dbReference type="ARBA" id="ARBA00022692"/>
    </source>
</evidence>
<dbReference type="EMBL" id="CABR01000021">
    <property type="protein sequence ID" value="CBI09268.1"/>
    <property type="molecule type" value="Genomic_DNA"/>
</dbReference>
<dbReference type="Pfam" id="PF00691">
    <property type="entry name" value="OmpA"/>
    <property type="match status" value="1"/>
</dbReference>
<dbReference type="PANTHER" id="PTHR30329:SF21">
    <property type="entry name" value="LIPOPROTEIN YIAD-RELATED"/>
    <property type="match status" value="1"/>
</dbReference>
<dbReference type="Gene3D" id="3.30.1330.60">
    <property type="entry name" value="OmpA-like domain"/>
    <property type="match status" value="1"/>
</dbReference>
<comment type="caution">
    <text evidence="12">The sequence shown here is derived from an EMBL/GenBank/DDBJ whole genome shotgun (WGS) entry which is preliminary data.</text>
</comment>
<keyword evidence="8" id="KW-0472">Membrane</keyword>